<evidence type="ECO:0000313" key="4">
    <source>
        <dbReference type="EMBL" id="XCD06065.1"/>
    </source>
</evidence>
<sequence length="29" mass="3511">MPTIHDENWIDLIITVVDTIVTWFKEFFS</sequence>
<evidence type="ECO:0000313" key="1">
    <source>
        <dbReference type="EMBL" id="XCD04074.1"/>
    </source>
</evidence>
<protein>
    <submittedName>
        <fullName evidence="4">Uncharacterized protein</fullName>
    </submittedName>
</protein>
<reference evidence="4" key="1">
    <citation type="submission" date="2024-03" db="EMBL/GenBank/DDBJ databases">
        <title>Diverse circular DNA viruses in blood, oral, and fecal samples of captive lemurs.</title>
        <authorList>
            <person name="Paietta E.N."/>
            <person name="Kraberger S."/>
            <person name="Lund M.C."/>
            <person name="Custer J.M."/>
            <person name="Vargas K.M."/>
            <person name="Ehmke E.E."/>
            <person name="Yoder A.D."/>
            <person name="Varsani A."/>
        </authorList>
    </citation>
    <scope>NUCLEOTIDE SEQUENCE</scope>
    <source>
        <strain evidence="1">Duke_21_83</strain>
        <strain evidence="2">Duke_24FF_1160</strain>
        <strain evidence="3">Duke_24FS_91</strain>
        <strain evidence="4">Duke_25FF_1232</strain>
        <strain evidence="5">Duke_26_73</strain>
        <strain evidence="6">Duke_28FS_91</strain>
    </source>
</reference>
<dbReference type="EMBL" id="PP511744">
    <property type="protein sequence ID" value="XCD07049.1"/>
    <property type="molecule type" value="Genomic_DNA"/>
</dbReference>
<dbReference type="EMBL" id="PP511825">
    <property type="protein sequence ID" value="XCD07889.1"/>
    <property type="molecule type" value="Genomic_DNA"/>
</dbReference>
<evidence type="ECO:0000313" key="3">
    <source>
        <dbReference type="EMBL" id="XCD05475.1"/>
    </source>
</evidence>
<evidence type="ECO:0000313" key="5">
    <source>
        <dbReference type="EMBL" id="XCD07049.1"/>
    </source>
</evidence>
<dbReference type="EMBL" id="PP511564">
    <property type="protein sequence ID" value="XCD05475.1"/>
    <property type="molecule type" value="Genomic_DNA"/>
</dbReference>
<name>A0AAU8B3D7_9VIRU</name>
<dbReference type="EMBL" id="PP511503">
    <property type="protein sequence ID" value="XCD04762.1"/>
    <property type="molecule type" value="Genomic_DNA"/>
</dbReference>
<evidence type="ECO:0000313" key="6">
    <source>
        <dbReference type="EMBL" id="XCD07889.1"/>
    </source>
</evidence>
<evidence type="ECO:0000313" key="2">
    <source>
        <dbReference type="EMBL" id="XCD04762.1"/>
    </source>
</evidence>
<dbReference type="EMBL" id="PP511629">
    <property type="protein sequence ID" value="XCD06065.1"/>
    <property type="molecule type" value="Genomic_DNA"/>
</dbReference>
<accession>A0AAU8B3D7</accession>
<organism evidence="4">
    <name type="scientific">Dulem virus 149</name>
    <dbReference type="NCBI Taxonomy" id="3145626"/>
    <lineage>
        <taxon>Viruses</taxon>
        <taxon>Monodnaviria</taxon>
        <taxon>Sangervirae</taxon>
        <taxon>Phixviricota</taxon>
        <taxon>Malgrandaviricetes</taxon>
        <taxon>Petitvirales</taxon>
        <taxon>Microviridae</taxon>
        <taxon>Microvirus</taxon>
    </lineage>
</organism>
<dbReference type="EMBL" id="PP511420">
    <property type="protein sequence ID" value="XCD04074.1"/>
    <property type="molecule type" value="Genomic_DNA"/>
</dbReference>
<proteinExistence type="predicted"/>